<protein>
    <submittedName>
        <fullName evidence="1">Uncharacterized protein</fullName>
    </submittedName>
</protein>
<reference evidence="1" key="1">
    <citation type="journal article" date="2014" name="Front. Microbiol.">
        <title>High frequency of phylogenetically diverse reductive dehalogenase-homologous genes in deep subseafloor sedimentary metagenomes.</title>
        <authorList>
            <person name="Kawai M."/>
            <person name="Futagami T."/>
            <person name="Toyoda A."/>
            <person name="Takaki Y."/>
            <person name="Nishi S."/>
            <person name="Hori S."/>
            <person name="Arai W."/>
            <person name="Tsubouchi T."/>
            <person name="Morono Y."/>
            <person name="Uchiyama I."/>
            <person name="Ito T."/>
            <person name="Fujiyama A."/>
            <person name="Inagaki F."/>
            <person name="Takami H."/>
        </authorList>
    </citation>
    <scope>NUCLEOTIDE SEQUENCE</scope>
    <source>
        <strain evidence="1">Expedition CK06-06</strain>
    </source>
</reference>
<name>X0YRY0_9ZZZZ</name>
<sequence>MVDARQAIPKLRLRLPPFLVYQIKVDRVPDAYYGTTSMGITVRKPIEER</sequence>
<dbReference type="AlphaFoldDB" id="X0YRY0"/>
<dbReference type="EMBL" id="BARS01057219">
    <property type="protein sequence ID" value="GAG49572.1"/>
    <property type="molecule type" value="Genomic_DNA"/>
</dbReference>
<feature type="non-terminal residue" evidence="1">
    <location>
        <position position="49"/>
    </location>
</feature>
<organism evidence="1">
    <name type="scientific">marine sediment metagenome</name>
    <dbReference type="NCBI Taxonomy" id="412755"/>
    <lineage>
        <taxon>unclassified sequences</taxon>
        <taxon>metagenomes</taxon>
        <taxon>ecological metagenomes</taxon>
    </lineage>
</organism>
<gene>
    <name evidence="1" type="ORF">S01H1_83981</name>
</gene>
<evidence type="ECO:0000313" key="1">
    <source>
        <dbReference type="EMBL" id="GAG49572.1"/>
    </source>
</evidence>
<accession>X0YRY0</accession>
<comment type="caution">
    <text evidence="1">The sequence shown here is derived from an EMBL/GenBank/DDBJ whole genome shotgun (WGS) entry which is preliminary data.</text>
</comment>
<proteinExistence type="predicted"/>